<dbReference type="PRINTS" id="PR00909">
    <property type="entry name" value="SPERMDNBNDNG"/>
</dbReference>
<dbReference type="CDD" id="cd13590">
    <property type="entry name" value="PBP2_PotD_PotF_like"/>
    <property type="match status" value="1"/>
</dbReference>
<evidence type="ECO:0000313" key="6">
    <source>
        <dbReference type="Proteomes" id="UP001307608"/>
    </source>
</evidence>
<dbReference type="InterPro" id="IPR001188">
    <property type="entry name" value="Sperm_putr-bd"/>
</dbReference>
<dbReference type="PANTHER" id="PTHR30222">
    <property type="entry name" value="SPERMIDINE/PUTRESCINE-BINDING PERIPLASMIC PROTEIN"/>
    <property type="match status" value="1"/>
</dbReference>
<keyword evidence="4" id="KW-0574">Periplasm</keyword>
<dbReference type="Proteomes" id="UP001307608">
    <property type="component" value="Chromosome"/>
</dbReference>
<comment type="subcellular location">
    <subcellularLocation>
        <location evidence="1">Periplasm</location>
    </subcellularLocation>
</comment>
<keyword evidence="6" id="KW-1185">Reference proteome</keyword>
<evidence type="ECO:0000256" key="2">
    <source>
        <dbReference type="ARBA" id="ARBA00022448"/>
    </source>
</evidence>
<accession>A0ABN6WM55</accession>
<keyword evidence="3" id="KW-0732">Signal</keyword>
<dbReference type="SUPFAM" id="SSF53850">
    <property type="entry name" value="Periplasmic binding protein-like II"/>
    <property type="match status" value="1"/>
</dbReference>
<sequence length="356" mass="40728">MKKLRMIATSHLGSFFLYTSLVLSFDAHSQQPTLNILNWDDYLSEQTINEWEKLTDSKIRLITYDNEDMRDLLLTDTKQHQIDLAIVDVQSANKLANLGYLFDLNVAQFKGNIEPKWLETCGDHAVPYLWGTLGIAYRTDKVTSPVDSWADLFSSRQDLKGHIAMLGDYYGLSAPALIHLNLSPYTDKEQDLKKMYELLKQQSDDVLTYDYAPSYLLDAENKDDMYAAVVYSGDQYTMNDSIGKDVWKYVLPKESSFLWLDCWVIPANSEKKVLAQSFIDYIGRADVAAANSESIGVATVDLRAYQLQSSEMREDELIYPSQEVLDGLYSFQMLSDANIRKRIRIQEAIKVIHESK</sequence>
<dbReference type="InterPro" id="IPR006059">
    <property type="entry name" value="SBP"/>
</dbReference>
<proteinExistence type="predicted"/>
<dbReference type="RefSeq" id="WP_338267175.1">
    <property type="nucleotide sequence ID" value="NZ_AP027271.1"/>
</dbReference>
<dbReference type="Gene3D" id="3.40.190.10">
    <property type="entry name" value="Periplasmic binding protein-like II"/>
    <property type="match status" value="2"/>
</dbReference>
<dbReference type="PANTHER" id="PTHR30222:SF12">
    <property type="entry name" value="NORSPERMIDINE SENSOR"/>
    <property type="match status" value="1"/>
</dbReference>
<evidence type="ECO:0000256" key="4">
    <source>
        <dbReference type="ARBA" id="ARBA00022764"/>
    </source>
</evidence>
<reference evidence="5 6" key="1">
    <citation type="submission" date="2023-01" db="EMBL/GenBank/DDBJ databases">
        <title>Complete genome sequence of Marinomonas pontica strain 200518_36.</title>
        <authorList>
            <person name="Ueki S."/>
            <person name="Gajardo G."/>
            <person name="Maruyama F."/>
        </authorList>
    </citation>
    <scope>NUCLEOTIDE SEQUENCE [LARGE SCALE GENOMIC DNA]</scope>
    <source>
        <strain evidence="5 6">200518_36</strain>
    </source>
</reference>
<keyword evidence="2" id="KW-0813">Transport</keyword>
<organism evidence="5 6">
    <name type="scientific">Marinomonas pontica</name>
    <dbReference type="NCBI Taxonomy" id="264739"/>
    <lineage>
        <taxon>Bacteria</taxon>
        <taxon>Pseudomonadati</taxon>
        <taxon>Pseudomonadota</taxon>
        <taxon>Gammaproteobacteria</taxon>
        <taxon>Oceanospirillales</taxon>
        <taxon>Oceanospirillaceae</taxon>
        <taxon>Marinomonas</taxon>
    </lineage>
</organism>
<evidence type="ECO:0000313" key="5">
    <source>
        <dbReference type="EMBL" id="BDX03015.1"/>
    </source>
</evidence>
<evidence type="ECO:0000256" key="1">
    <source>
        <dbReference type="ARBA" id="ARBA00004418"/>
    </source>
</evidence>
<dbReference type="EMBL" id="AP027271">
    <property type="protein sequence ID" value="BDX03015.1"/>
    <property type="molecule type" value="Genomic_DNA"/>
</dbReference>
<evidence type="ECO:0000256" key="3">
    <source>
        <dbReference type="ARBA" id="ARBA00022729"/>
    </source>
</evidence>
<gene>
    <name evidence="5" type="ORF">MACH16_17630</name>
</gene>
<protein>
    <submittedName>
        <fullName evidence="5">Spermidine/putrescine ABC transporter substrate-binding protein</fullName>
    </submittedName>
</protein>
<name>A0ABN6WM55_9GAMM</name>
<dbReference type="Pfam" id="PF13416">
    <property type="entry name" value="SBP_bac_8"/>
    <property type="match status" value="1"/>
</dbReference>